<sequence length="227" mass="25080">MILFVDTLNYHFVIILSDFMFTGIVQTQATVVSSTHTDGVLRLVVSVGEEYVKHLDLGASIAINGCCLTVVKVELSNHDVVAQVHFDVIDETLTLTNLGKLNLGSLVNYERSVTFGTELGGHIVSGHIHCTAQIGQIVKQQNNCKIQLSLPTKWQKYVLYKGFVAINGASLTVGEIDEQGFWLHLIPETLAITNLGNAQVGDELNIEVDQQTYTIIKTVENYLRHQN</sequence>
<comment type="pathway">
    <text evidence="3">Cofactor biosynthesis; riboflavin biosynthesis; riboflavin from 2-hydroxy-3-oxobutyl phosphate and 5-amino-6-(D-ribitylamino)uracil: step 2/2.</text>
</comment>
<dbReference type="InterPro" id="IPR023366">
    <property type="entry name" value="ATP_synth_asu-like_sf"/>
</dbReference>
<evidence type="ECO:0000256" key="7">
    <source>
        <dbReference type="ARBA" id="ARBA00022679"/>
    </source>
</evidence>
<dbReference type="NCBIfam" id="NF006767">
    <property type="entry name" value="PRK09289.1"/>
    <property type="match status" value="1"/>
</dbReference>
<proteinExistence type="predicted"/>
<dbReference type="GO" id="GO:0004746">
    <property type="term" value="F:riboflavin synthase activity"/>
    <property type="evidence" value="ECO:0007669"/>
    <property type="project" value="UniProtKB-UniRule"/>
</dbReference>
<evidence type="ECO:0000256" key="10">
    <source>
        <dbReference type="PROSITE-ProRule" id="PRU00524"/>
    </source>
</evidence>
<protein>
    <recommendedName>
        <fullName evidence="5 9">Riboflavin synthase</fullName>
        <ecNumber evidence="4 9">2.5.1.9</ecNumber>
    </recommendedName>
</protein>
<evidence type="ECO:0000256" key="2">
    <source>
        <dbReference type="ARBA" id="ARBA00002803"/>
    </source>
</evidence>
<evidence type="ECO:0000256" key="9">
    <source>
        <dbReference type="NCBIfam" id="TIGR00187"/>
    </source>
</evidence>
<dbReference type="PANTHER" id="PTHR21098:SF0">
    <property type="entry name" value="RIBOFLAVIN SYNTHASE"/>
    <property type="match status" value="1"/>
</dbReference>
<comment type="caution">
    <text evidence="12">The sequence shown here is derived from an EMBL/GenBank/DDBJ whole genome shotgun (WGS) entry which is preliminary data.</text>
</comment>
<dbReference type="GO" id="GO:0005829">
    <property type="term" value="C:cytosol"/>
    <property type="evidence" value="ECO:0007669"/>
    <property type="project" value="TreeGrafter"/>
</dbReference>
<dbReference type="AlphaFoldDB" id="A0A510XSL2"/>
<keyword evidence="13" id="KW-1185">Reference proteome</keyword>
<dbReference type="SUPFAM" id="SSF63380">
    <property type="entry name" value="Riboflavin synthase domain-like"/>
    <property type="match status" value="2"/>
</dbReference>
<dbReference type="GO" id="GO:0009231">
    <property type="term" value="P:riboflavin biosynthetic process"/>
    <property type="evidence" value="ECO:0007669"/>
    <property type="project" value="UniProtKB-KW"/>
</dbReference>
<dbReference type="NCBIfam" id="NF009566">
    <property type="entry name" value="PRK13020.1"/>
    <property type="match status" value="1"/>
</dbReference>
<dbReference type="InterPro" id="IPR026017">
    <property type="entry name" value="Lumazine-bd_dom"/>
</dbReference>
<evidence type="ECO:0000256" key="4">
    <source>
        <dbReference type="ARBA" id="ARBA00012827"/>
    </source>
</evidence>
<dbReference type="PIRSF" id="PIRSF000498">
    <property type="entry name" value="Riboflavin_syn_A"/>
    <property type="match status" value="1"/>
</dbReference>
<evidence type="ECO:0000259" key="11">
    <source>
        <dbReference type="PROSITE" id="PS51177"/>
    </source>
</evidence>
<dbReference type="NCBIfam" id="TIGR00187">
    <property type="entry name" value="ribE"/>
    <property type="match status" value="1"/>
</dbReference>
<evidence type="ECO:0000256" key="5">
    <source>
        <dbReference type="ARBA" id="ARBA00013950"/>
    </source>
</evidence>
<dbReference type="PANTHER" id="PTHR21098">
    <property type="entry name" value="RIBOFLAVIN SYNTHASE ALPHA CHAIN"/>
    <property type="match status" value="1"/>
</dbReference>
<dbReference type="EMBL" id="BJUM01000006">
    <property type="protein sequence ID" value="GEK54012.1"/>
    <property type="molecule type" value="Genomic_DNA"/>
</dbReference>
<dbReference type="InterPro" id="IPR017938">
    <property type="entry name" value="Riboflavin_synthase-like_b-brl"/>
</dbReference>
<dbReference type="Pfam" id="PF00677">
    <property type="entry name" value="Lum_binding"/>
    <property type="match status" value="2"/>
</dbReference>
<evidence type="ECO:0000313" key="12">
    <source>
        <dbReference type="EMBL" id="GEK54012.1"/>
    </source>
</evidence>
<dbReference type="InterPro" id="IPR001783">
    <property type="entry name" value="Lumazine-bd"/>
</dbReference>
<comment type="function">
    <text evidence="2">Catalyzes the dismutation of two molecules of 6,7-dimethyl-8-ribityllumazine, resulting in the formation of riboflavin and 5-amino-6-(D-ribitylamino)uracil.</text>
</comment>
<gene>
    <name evidence="12" type="primary">ribC</name>
    <name evidence="12" type="ORF">PES01_08570</name>
</gene>
<evidence type="ECO:0000256" key="3">
    <source>
        <dbReference type="ARBA" id="ARBA00004887"/>
    </source>
</evidence>
<feature type="repeat" description="Lumazine-binding" evidence="10">
    <location>
        <begin position="123"/>
        <end position="219"/>
    </location>
</feature>
<dbReference type="Proteomes" id="UP000321419">
    <property type="component" value="Unassembled WGS sequence"/>
</dbReference>
<feature type="domain" description="Lumazine-binding" evidence="11">
    <location>
        <begin position="123"/>
        <end position="219"/>
    </location>
</feature>
<keyword evidence="6" id="KW-0686">Riboflavin biosynthesis</keyword>
<feature type="repeat" description="Lumazine-binding" evidence="10">
    <location>
        <begin position="20"/>
        <end position="122"/>
    </location>
</feature>
<evidence type="ECO:0000256" key="8">
    <source>
        <dbReference type="ARBA" id="ARBA00022737"/>
    </source>
</evidence>
<dbReference type="PROSITE" id="PS51177">
    <property type="entry name" value="LUMAZINE_BIND"/>
    <property type="match status" value="2"/>
</dbReference>
<feature type="domain" description="Lumazine-binding" evidence="11">
    <location>
        <begin position="20"/>
        <end position="122"/>
    </location>
</feature>
<organism evidence="12 13">
    <name type="scientific">Pseudoalteromonas espejiana</name>
    <dbReference type="NCBI Taxonomy" id="28107"/>
    <lineage>
        <taxon>Bacteria</taxon>
        <taxon>Pseudomonadati</taxon>
        <taxon>Pseudomonadota</taxon>
        <taxon>Gammaproteobacteria</taxon>
        <taxon>Alteromonadales</taxon>
        <taxon>Pseudoalteromonadaceae</taxon>
        <taxon>Pseudoalteromonas</taxon>
    </lineage>
</organism>
<keyword evidence="7" id="KW-0808">Transferase</keyword>
<dbReference type="CDD" id="cd00402">
    <property type="entry name" value="Riboflavin_synthase_like"/>
    <property type="match status" value="1"/>
</dbReference>
<accession>A0A510XSL2</accession>
<evidence type="ECO:0000256" key="1">
    <source>
        <dbReference type="ARBA" id="ARBA00000968"/>
    </source>
</evidence>
<keyword evidence="8" id="KW-0677">Repeat</keyword>
<comment type="catalytic activity">
    <reaction evidence="1">
        <text>2 6,7-dimethyl-8-(1-D-ribityl)lumazine + H(+) = 5-amino-6-(D-ribitylamino)uracil + riboflavin</text>
        <dbReference type="Rhea" id="RHEA:20772"/>
        <dbReference type="ChEBI" id="CHEBI:15378"/>
        <dbReference type="ChEBI" id="CHEBI:15934"/>
        <dbReference type="ChEBI" id="CHEBI:57986"/>
        <dbReference type="ChEBI" id="CHEBI:58201"/>
        <dbReference type="EC" id="2.5.1.9"/>
    </reaction>
</comment>
<evidence type="ECO:0000256" key="6">
    <source>
        <dbReference type="ARBA" id="ARBA00022619"/>
    </source>
</evidence>
<reference evidence="12 13" key="1">
    <citation type="submission" date="2019-07" db="EMBL/GenBank/DDBJ databases">
        <title>Whole genome shotgun sequence of Pseudoalteromonas espejiana NBRC 102222.</title>
        <authorList>
            <person name="Hosoyama A."/>
            <person name="Uohara A."/>
            <person name="Ohji S."/>
            <person name="Ichikawa N."/>
        </authorList>
    </citation>
    <scope>NUCLEOTIDE SEQUENCE [LARGE SCALE GENOMIC DNA]</scope>
    <source>
        <strain evidence="12 13">NBRC 102222</strain>
    </source>
</reference>
<evidence type="ECO:0000313" key="13">
    <source>
        <dbReference type="Proteomes" id="UP000321419"/>
    </source>
</evidence>
<dbReference type="EC" id="2.5.1.9" evidence="4 9"/>
<dbReference type="FunFam" id="2.40.30.20:FF:000003">
    <property type="entry name" value="Riboflavin synthase, alpha subunit"/>
    <property type="match status" value="1"/>
</dbReference>
<name>A0A510XSL2_9GAMM</name>
<dbReference type="Gene3D" id="2.40.30.20">
    <property type="match status" value="2"/>
</dbReference>